<dbReference type="InterPro" id="IPR016035">
    <property type="entry name" value="Acyl_Trfase/lysoPLipase"/>
</dbReference>
<evidence type="ECO:0000313" key="3">
    <source>
        <dbReference type="WBParaSite" id="ACRNAN_scaffold3012.g18738.t2"/>
    </source>
</evidence>
<dbReference type="Gene3D" id="3.40.366.10">
    <property type="entry name" value="Malonyl-Coenzyme A Acyl Carrier Protein, domain 2"/>
    <property type="match status" value="1"/>
</dbReference>
<dbReference type="SUPFAM" id="SSF52151">
    <property type="entry name" value="FabD/lysophospholipase-like"/>
    <property type="match status" value="1"/>
</dbReference>
<dbReference type="Gene3D" id="3.30.70.250">
    <property type="entry name" value="Malonyl-CoA ACP transacylase, ACP-binding"/>
    <property type="match status" value="1"/>
</dbReference>
<sequence>MRRVYLPLQTSIRGVRRRIQPPLPIKTLEETIDDRIKASTSLDAFGPMRNIRGKPASWLSDATTYADKNAAIFDPASELPYNPEDMEPVSRKQREEKLLRQKQKLSVKKRIGRISMSHIPIEEQVVILFPGQGSQHVGMGSKVVDHKPSMQLFERASEVLGYDLYELCKNGPKTKLDQTIYCQPAIFVSSLAAFEKLKDEENLEGRITDVAGFSVGEIAALVVAGVLRFDDALRLVKLRAEAMHECNQLVPSGMITIRISAASRLDDALNDAREAAVEAGERPLCEVANYLVQGVRVIGKPYPGDRGKGLPHDRVYIPQWIIEQVASPVKWEQIQQQLLKNVQIQMSDEPEKVDGEEIYPTYIEVGPGKQLGAMLYLVSKKMHRRYRNYPC</sequence>
<dbReference type="InterPro" id="IPR001227">
    <property type="entry name" value="Ac_transferase_dom_sf"/>
</dbReference>
<reference evidence="3" key="1">
    <citation type="submission" date="2022-11" db="UniProtKB">
        <authorList>
            <consortium name="WormBaseParasite"/>
        </authorList>
    </citation>
    <scope>IDENTIFICATION</scope>
</reference>
<name>A0A914DNH1_9BILA</name>
<dbReference type="InterPro" id="IPR052760">
    <property type="entry name" value="Mitochondrial_malonyltrans"/>
</dbReference>
<dbReference type="WBParaSite" id="ACRNAN_scaffold3012.g18738.t2">
    <property type="protein sequence ID" value="ACRNAN_scaffold3012.g18738.t2"/>
    <property type="gene ID" value="ACRNAN_scaffold3012.g18738"/>
</dbReference>
<dbReference type="SMART" id="SM00827">
    <property type="entry name" value="PKS_AT"/>
    <property type="match status" value="1"/>
</dbReference>
<evidence type="ECO:0000259" key="1">
    <source>
        <dbReference type="SMART" id="SM00827"/>
    </source>
</evidence>
<accession>A0A914DNH1</accession>
<protein>
    <submittedName>
        <fullName evidence="3">Malonyl-CoA:ACP transacylase (MAT) domain-containing protein</fullName>
    </submittedName>
</protein>
<dbReference type="PANTHER" id="PTHR47170:SF2">
    <property type="entry name" value="MALONYL-COA:ACP TRANSACYLASE (MAT) DOMAIN-CONTAINING PROTEIN"/>
    <property type="match status" value="1"/>
</dbReference>
<feature type="domain" description="Malonyl-CoA:ACP transacylase (MAT)" evidence="1">
    <location>
        <begin position="128"/>
        <end position="386"/>
    </location>
</feature>
<keyword evidence="2" id="KW-1185">Reference proteome</keyword>
<dbReference type="GO" id="GO:0016740">
    <property type="term" value="F:transferase activity"/>
    <property type="evidence" value="ECO:0007669"/>
    <property type="project" value="InterPro"/>
</dbReference>
<dbReference type="PANTHER" id="PTHR47170">
    <property type="entry name" value="MALONYL-COA ACP TRANSACYLASE, ACP-BINDING"/>
    <property type="match status" value="1"/>
</dbReference>
<organism evidence="2 3">
    <name type="scientific">Acrobeloides nanus</name>
    <dbReference type="NCBI Taxonomy" id="290746"/>
    <lineage>
        <taxon>Eukaryota</taxon>
        <taxon>Metazoa</taxon>
        <taxon>Ecdysozoa</taxon>
        <taxon>Nematoda</taxon>
        <taxon>Chromadorea</taxon>
        <taxon>Rhabditida</taxon>
        <taxon>Tylenchina</taxon>
        <taxon>Cephalobomorpha</taxon>
        <taxon>Cephaloboidea</taxon>
        <taxon>Cephalobidae</taxon>
        <taxon>Acrobeloides</taxon>
    </lineage>
</organism>
<dbReference type="Proteomes" id="UP000887540">
    <property type="component" value="Unplaced"/>
</dbReference>
<evidence type="ECO:0000313" key="2">
    <source>
        <dbReference type="Proteomes" id="UP000887540"/>
    </source>
</evidence>
<proteinExistence type="predicted"/>
<dbReference type="InterPro" id="IPR014043">
    <property type="entry name" value="Acyl_transferase_dom"/>
</dbReference>
<dbReference type="AlphaFoldDB" id="A0A914DNH1"/>
<dbReference type="Pfam" id="PF00698">
    <property type="entry name" value="Acyl_transf_1"/>
    <property type="match status" value="1"/>
</dbReference>